<dbReference type="Proteomes" id="UP000683213">
    <property type="component" value="Unassembled WGS sequence"/>
</dbReference>
<comment type="similarity">
    <text evidence="3">Belongs to the acylphosphatase family.</text>
</comment>
<dbReference type="Pfam" id="PF00708">
    <property type="entry name" value="Acylphosphatase"/>
    <property type="match status" value="1"/>
</dbReference>
<dbReference type="NCBIfam" id="NF011000">
    <property type="entry name" value="PRK14426.1"/>
    <property type="match status" value="1"/>
</dbReference>
<evidence type="ECO:0000313" key="5">
    <source>
        <dbReference type="EMBL" id="HIH07802.1"/>
    </source>
</evidence>
<evidence type="ECO:0000256" key="2">
    <source>
        <dbReference type="RuleBase" id="RU000553"/>
    </source>
</evidence>
<evidence type="ECO:0000313" key="6">
    <source>
        <dbReference type="EMBL" id="MBS3059784.1"/>
    </source>
</evidence>
<reference evidence="6" key="2">
    <citation type="submission" date="2021-03" db="EMBL/GenBank/DDBJ databases">
        <authorList>
            <person name="Jaffe A."/>
        </authorList>
    </citation>
    <scope>NUCLEOTIDE SEQUENCE</scope>
    <source>
        <strain evidence="6">RIFCSPHIGHO2_01_FULL_GW2011_AR10_43_9</strain>
    </source>
</reference>
<evidence type="ECO:0000256" key="3">
    <source>
        <dbReference type="RuleBase" id="RU004168"/>
    </source>
</evidence>
<name>A0A7J4IQU4_9ARCH</name>
<organism evidence="5 7">
    <name type="scientific">Candidatus Iainarchaeum sp</name>
    <dbReference type="NCBI Taxonomy" id="3101447"/>
    <lineage>
        <taxon>Archaea</taxon>
        <taxon>Candidatus Iainarchaeota</taxon>
        <taxon>Candidatus Iainarchaeia</taxon>
        <taxon>Candidatus Iainarchaeales</taxon>
        <taxon>Candidatus Iainarchaeaceae</taxon>
        <taxon>Candidatus Iainarchaeum</taxon>
    </lineage>
</organism>
<dbReference type="EMBL" id="DUFG01000002">
    <property type="protein sequence ID" value="HIH07802.1"/>
    <property type="molecule type" value="Genomic_DNA"/>
</dbReference>
<dbReference type="EMBL" id="JAGVWF010000078">
    <property type="protein sequence ID" value="MBS3059784.1"/>
    <property type="molecule type" value="Genomic_DNA"/>
</dbReference>
<dbReference type="InterPro" id="IPR020456">
    <property type="entry name" value="Acylphosphatase"/>
</dbReference>
<dbReference type="Gene3D" id="3.30.70.100">
    <property type="match status" value="1"/>
</dbReference>
<dbReference type="Proteomes" id="UP000577419">
    <property type="component" value="Unassembled WGS sequence"/>
</dbReference>
<keyword evidence="1 2" id="KW-0378">Hydrolase</keyword>
<dbReference type="PROSITE" id="PS51160">
    <property type="entry name" value="ACYLPHOSPHATASE_3"/>
    <property type="match status" value="1"/>
</dbReference>
<feature type="active site" evidence="1">
    <location>
        <position position="20"/>
    </location>
</feature>
<protein>
    <recommendedName>
        <fullName evidence="1 2">Acylphosphatase</fullName>
        <ecNumber evidence="1 2">3.6.1.7</ecNumber>
    </recommendedName>
</protein>
<dbReference type="EC" id="3.6.1.7" evidence="1 2"/>
<evidence type="ECO:0000259" key="4">
    <source>
        <dbReference type="PROSITE" id="PS51160"/>
    </source>
</evidence>
<reference evidence="6" key="3">
    <citation type="submission" date="2021-05" db="EMBL/GenBank/DDBJ databases">
        <title>Protein family content uncovers lineage relationships and bacterial pathway maintenance mechanisms in DPANN archaea.</title>
        <authorList>
            <person name="Castelle C.J."/>
            <person name="Meheust R."/>
            <person name="Jaffe A.L."/>
            <person name="Seitz K."/>
            <person name="Gong X."/>
            <person name="Baker B.J."/>
            <person name="Banfield J.F."/>
        </authorList>
    </citation>
    <scope>NUCLEOTIDE SEQUENCE</scope>
    <source>
        <strain evidence="6">RIFCSPHIGHO2_01_FULL_GW2011_AR10_43_9</strain>
    </source>
</reference>
<evidence type="ECO:0000256" key="1">
    <source>
        <dbReference type="PROSITE-ProRule" id="PRU00520"/>
    </source>
</evidence>
<gene>
    <name evidence="5" type="primary">yccX</name>
    <name evidence="5" type="ORF">HA237_00360</name>
    <name evidence="6" type="ORF">J4224_05175</name>
</gene>
<comment type="catalytic activity">
    <reaction evidence="1 2">
        <text>an acyl phosphate + H2O = a carboxylate + phosphate + H(+)</text>
        <dbReference type="Rhea" id="RHEA:14965"/>
        <dbReference type="ChEBI" id="CHEBI:15377"/>
        <dbReference type="ChEBI" id="CHEBI:15378"/>
        <dbReference type="ChEBI" id="CHEBI:29067"/>
        <dbReference type="ChEBI" id="CHEBI:43474"/>
        <dbReference type="ChEBI" id="CHEBI:59918"/>
        <dbReference type="EC" id="3.6.1.7"/>
    </reaction>
</comment>
<dbReference type="InterPro" id="IPR036046">
    <property type="entry name" value="Acylphosphatase-like_dom_sf"/>
</dbReference>
<dbReference type="GO" id="GO:0003998">
    <property type="term" value="F:acylphosphatase activity"/>
    <property type="evidence" value="ECO:0007669"/>
    <property type="project" value="UniProtKB-EC"/>
</dbReference>
<comment type="caution">
    <text evidence="5">The sequence shown here is derived from an EMBL/GenBank/DDBJ whole genome shotgun (WGS) entry which is preliminary data.</text>
</comment>
<dbReference type="SUPFAM" id="SSF54975">
    <property type="entry name" value="Acylphosphatase/BLUF domain-like"/>
    <property type="match status" value="1"/>
</dbReference>
<dbReference type="PROSITE" id="PS00150">
    <property type="entry name" value="ACYLPHOSPHATASE_1"/>
    <property type="match status" value="1"/>
</dbReference>
<feature type="active site" evidence="1">
    <location>
        <position position="38"/>
    </location>
</feature>
<dbReference type="AlphaFoldDB" id="A0A7J4IQU4"/>
<accession>A0A7J4IQU4</accession>
<feature type="domain" description="Acylphosphatase-like" evidence="4">
    <location>
        <begin position="5"/>
        <end position="92"/>
    </location>
</feature>
<dbReference type="InterPro" id="IPR001792">
    <property type="entry name" value="Acylphosphatase-like_dom"/>
</dbReference>
<reference evidence="5" key="1">
    <citation type="journal article" date="2020" name="bioRxiv">
        <title>A rank-normalized archaeal taxonomy based on genome phylogeny resolves widespread incomplete and uneven classifications.</title>
        <authorList>
            <person name="Rinke C."/>
            <person name="Chuvochina M."/>
            <person name="Mussig A.J."/>
            <person name="Chaumeil P.-A."/>
            <person name="Waite D.W."/>
            <person name="Whitman W.B."/>
            <person name="Parks D.H."/>
            <person name="Hugenholtz P."/>
        </authorList>
    </citation>
    <scope>NUCLEOTIDE SEQUENCE</scope>
    <source>
        <strain evidence="5">UBA10011</strain>
    </source>
</reference>
<dbReference type="PANTHER" id="PTHR47268:SF4">
    <property type="entry name" value="ACYLPHOSPHATASE"/>
    <property type="match status" value="1"/>
</dbReference>
<sequence>MAERRLRAIVSGRVQGVYFRAHTKEEAVKLDLTGFARNLDDGTVEVVAEGPEVRLRKLSEWLKRGPPAASVASLEVSWSEASREFNSFEVTY</sequence>
<evidence type="ECO:0000313" key="7">
    <source>
        <dbReference type="Proteomes" id="UP000577419"/>
    </source>
</evidence>
<dbReference type="PROSITE" id="PS00151">
    <property type="entry name" value="ACYLPHOSPHATASE_2"/>
    <property type="match status" value="1"/>
</dbReference>
<proteinExistence type="inferred from homology"/>
<dbReference type="PRINTS" id="PR00112">
    <property type="entry name" value="ACYLPHPHTASE"/>
</dbReference>
<dbReference type="PANTHER" id="PTHR47268">
    <property type="entry name" value="ACYLPHOSPHATASE"/>
    <property type="match status" value="1"/>
</dbReference>
<dbReference type="InterPro" id="IPR017968">
    <property type="entry name" value="Acylphosphatase_CS"/>
</dbReference>